<dbReference type="GO" id="GO:0006108">
    <property type="term" value="P:malate metabolic process"/>
    <property type="evidence" value="ECO:0007669"/>
    <property type="project" value="InterPro"/>
</dbReference>
<dbReference type="EC" id="1.1.1.37" evidence="2"/>
<evidence type="ECO:0000259" key="5">
    <source>
        <dbReference type="Pfam" id="PF00056"/>
    </source>
</evidence>
<proteinExistence type="inferred from homology"/>
<dbReference type="Gene3D" id="3.40.50.720">
    <property type="entry name" value="NAD(P)-binding Rossmann-like Domain"/>
    <property type="match status" value="1"/>
</dbReference>
<comment type="similarity">
    <text evidence="1">Belongs to the LDH/MDH superfamily. MDH type 2 family.</text>
</comment>
<comment type="caution">
    <text evidence="6">The sequence shown here is derived from an EMBL/GenBank/DDBJ whole genome shotgun (WGS) entry which is preliminary data.</text>
</comment>
<feature type="non-terminal residue" evidence="6">
    <location>
        <position position="103"/>
    </location>
</feature>
<evidence type="ECO:0000256" key="2">
    <source>
        <dbReference type="ARBA" id="ARBA00012995"/>
    </source>
</evidence>
<evidence type="ECO:0000313" key="6">
    <source>
        <dbReference type="EMBL" id="MCI09228.1"/>
    </source>
</evidence>
<dbReference type="FunFam" id="3.40.50.720:FF:000010">
    <property type="entry name" value="Malate dehydrogenase"/>
    <property type="match status" value="1"/>
</dbReference>
<keyword evidence="4" id="KW-0520">NAD</keyword>
<accession>A0A392PAV7</accession>
<dbReference type="Proteomes" id="UP000265520">
    <property type="component" value="Unassembled WGS sequence"/>
</dbReference>
<evidence type="ECO:0000256" key="1">
    <source>
        <dbReference type="ARBA" id="ARBA00009613"/>
    </source>
</evidence>
<dbReference type="InterPro" id="IPR010945">
    <property type="entry name" value="Malate_DH_type2"/>
</dbReference>
<keyword evidence="3" id="KW-0560">Oxidoreductase</keyword>
<feature type="domain" description="Lactate/malate dehydrogenase N-terminal" evidence="5">
    <location>
        <begin position="16"/>
        <end position="101"/>
    </location>
</feature>
<dbReference type="Pfam" id="PF00056">
    <property type="entry name" value="Ldh_1_N"/>
    <property type="match status" value="1"/>
</dbReference>
<dbReference type="EMBL" id="LXQA010071822">
    <property type="protein sequence ID" value="MCI09228.1"/>
    <property type="molecule type" value="Genomic_DNA"/>
</dbReference>
<dbReference type="GO" id="GO:0030060">
    <property type="term" value="F:L-malate dehydrogenase (NAD+) activity"/>
    <property type="evidence" value="ECO:0007669"/>
    <property type="project" value="UniProtKB-EC"/>
</dbReference>
<dbReference type="PANTHER" id="PTHR23382">
    <property type="entry name" value="MALATE DEHYDROGENASE"/>
    <property type="match status" value="1"/>
</dbReference>
<reference evidence="6 7" key="1">
    <citation type="journal article" date="2018" name="Front. Plant Sci.">
        <title>Red Clover (Trifolium pratense) and Zigzag Clover (T. medium) - A Picture of Genomic Similarities and Differences.</title>
        <authorList>
            <person name="Dluhosova J."/>
            <person name="Istvanek J."/>
            <person name="Nedelnik J."/>
            <person name="Repkova J."/>
        </authorList>
    </citation>
    <scope>NUCLEOTIDE SEQUENCE [LARGE SCALE GENOMIC DNA]</scope>
    <source>
        <strain evidence="7">cv. 10/8</strain>
        <tissue evidence="6">Leaf</tissue>
    </source>
</reference>
<evidence type="ECO:0000256" key="3">
    <source>
        <dbReference type="ARBA" id="ARBA00023002"/>
    </source>
</evidence>
<dbReference type="AlphaFoldDB" id="A0A392PAV7"/>
<evidence type="ECO:0000256" key="4">
    <source>
        <dbReference type="ARBA" id="ARBA00023027"/>
    </source>
</evidence>
<protein>
    <recommendedName>
        <fullName evidence="2">malate dehydrogenase</fullName>
        <ecNumber evidence="2">1.1.1.37</ecNumber>
    </recommendedName>
</protein>
<sequence>MIARGVMLGPDQPVILHMLDIPPAAESLNGVKMELVDAAFPLLKGVVATTDVVEACTGVNIAVMVGGFPRKEGMERKDVMSKNVSIYKSQASALEKHAAANCK</sequence>
<evidence type="ECO:0000313" key="7">
    <source>
        <dbReference type="Proteomes" id="UP000265520"/>
    </source>
</evidence>
<dbReference type="InterPro" id="IPR001236">
    <property type="entry name" value="Lactate/malate_DH_N"/>
</dbReference>
<dbReference type="SUPFAM" id="SSF51735">
    <property type="entry name" value="NAD(P)-binding Rossmann-fold domains"/>
    <property type="match status" value="1"/>
</dbReference>
<keyword evidence="7" id="KW-1185">Reference proteome</keyword>
<dbReference type="InterPro" id="IPR036291">
    <property type="entry name" value="NAD(P)-bd_dom_sf"/>
</dbReference>
<name>A0A392PAV7_9FABA</name>
<organism evidence="6 7">
    <name type="scientific">Trifolium medium</name>
    <dbReference type="NCBI Taxonomy" id="97028"/>
    <lineage>
        <taxon>Eukaryota</taxon>
        <taxon>Viridiplantae</taxon>
        <taxon>Streptophyta</taxon>
        <taxon>Embryophyta</taxon>
        <taxon>Tracheophyta</taxon>
        <taxon>Spermatophyta</taxon>
        <taxon>Magnoliopsida</taxon>
        <taxon>eudicotyledons</taxon>
        <taxon>Gunneridae</taxon>
        <taxon>Pentapetalae</taxon>
        <taxon>rosids</taxon>
        <taxon>fabids</taxon>
        <taxon>Fabales</taxon>
        <taxon>Fabaceae</taxon>
        <taxon>Papilionoideae</taxon>
        <taxon>50 kb inversion clade</taxon>
        <taxon>NPAAA clade</taxon>
        <taxon>Hologalegina</taxon>
        <taxon>IRL clade</taxon>
        <taxon>Trifolieae</taxon>
        <taxon>Trifolium</taxon>
    </lineage>
</organism>